<feature type="compositionally biased region" description="Basic and acidic residues" evidence="1">
    <location>
        <begin position="58"/>
        <end position="74"/>
    </location>
</feature>
<protein>
    <submittedName>
        <fullName evidence="2">Uncharacterized protein</fullName>
    </submittedName>
</protein>
<reference evidence="2" key="1">
    <citation type="journal article" date="2019" name="Science">
        <title>Mutation of a bHLH transcription factor allowed almond domestication.</title>
        <authorList>
            <person name="Sanchez-Perez R."/>
            <person name="Pavan S."/>
            <person name="Mazzeo R."/>
            <person name="Moldovan C."/>
            <person name="Aiese Cigliano R."/>
            <person name="Del Cueto J."/>
            <person name="Ricciardi F."/>
            <person name="Lotti C."/>
            <person name="Ricciardi L."/>
            <person name="Dicenta F."/>
            <person name="Lopez-Marques R.L."/>
            <person name="Lindberg Moller B."/>
        </authorList>
    </citation>
    <scope>NUCLEOTIDE SEQUENCE</scope>
</reference>
<organism evidence="2">
    <name type="scientific">Prunus dulcis</name>
    <name type="common">Almond</name>
    <name type="synonym">Amygdalus dulcis</name>
    <dbReference type="NCBI Taxonomy" id="3755"/>
    <lineage>
        <taxon>Eukaryota</taxon>
        <taxon>Viridiplantae</taxon>
        <taxon>Streptophyta</taxon>
        <taxon>Embryophyta</taxon>
        <taxon>Tracheophyta</taxon>
        <taxon>Spermatophyta</taxon>
        <taxon>Magnoliopsida</taxon>
        <taxon>eudicotyledons</taxon>
        <taxon>Gunneridae</taxon>
        <taxon>Pentapetalae</taxon>
        <taxon>rosids</taxon>
        <taxon>fabids</taxon>
        <taxon>Rosales</taxon>
        <taxon>Rosaceae</taxon>
        <taxon>Amygdaloideae</taxon>
        <taxon>Amygdaleae</taxon>
        <taxon>Prunus</taxon>
    </lineage>
</organism>
<feature type="region of interest" description="Disordered" evidence="1">
    <location>
        <begin position="1"/>
        <end position="88"/>
    </location>
</feature>
<feature type="compositionally biased region" description="Acidic residues" evidence="1">
    <location>
        <begin position="34"/>
        <end position="48"/>
    </location>
</feature>
<proteinExistence type="predicted"/>
<evidence type="ECO:0000256" key="1">
    <source>
        <dbReference type="SAM" id="MobiDB-lite"/>
    </source>
</evidence>
<dbReference type="AlphaFoldDB" id="A0A4Y1R0L6"/>
<name>A0A4Y1R0L6_PRUDU</name>
<sequence>AQAEPKKAGAYLYNGTTLRKRKRTRRLSLSDRREEEEEEEEEEDDIPEMEPVNWTSRDLGRHRLDEVGAKEGRSIHFKQIRGGRTTGK</sequence>
<evidence type="ECO:0000313" key="2">
    <source>
        <dbReference type="EMBL" id="BBG97628.1"/>
    </source>
</evidence>
<gene>
    <name evidence="2" type="ORF">Prudu_006821</name>
</gene>
<dbReference type="EMBL" id="AP019298">
    <property type="protein sequence ID" value="BBG97628.1"/>
    <property type="molecule type" value="Genomic_DNA"/>
</dbReference>
<feature type="non-terminal residue" evidence="2">
    <location>
        <position position="1"/>
    </location>
</feature>
<accession>A0A4Y1R0L6</accession>
<feature type="compositionally biased region" description="Basic residues" evidence="1">
    <location>
        <begin position="75"/>
        <end position="88"/>
    </location>
</feature>